<evidence type="ECO:0000256" key="1">
    <source>
        <dbReference type="SAM" id="MobiDB-lite"/>
    </source>
</evidence>
<dbReference type="EMBL" id="JANKHH010000004">
    <property type="protein sequence ID" value="MCR2833781.1"/>
    <property type="molecule type" value="Genomic_DNA"/>
</dbReference>
<keyword evidence="2" id="KW-0472">Membrane</keyword>
<dbReference type="RefSeq" id="WP_257595561.1">
    <property type="nucleotide sequence ID" value="NZ_JANKHH010000004.1"/>
</dbReference>
<feature type="region of interest" description="Disordered" evidence="1">
    <location>
        <begin position="103"/>
        <end position="137"/>
    </location>
</feature>
<feature type="domain" description="TadE-like" evidence="3">
    <location>
        <begin position="14"/>
        <end position="56"/>
    </location>
</feature>
<comment type="caution">
    <text evidence="4">The sequence shown here is derived from an EMBL/GenBank/DDBJ whole genome shotgun (WGS) entry which is preliminary data.</text>
</comment>
<keyword evidence="2" id="KW-0812">Transmembrane</keyword>
<evidence type="ECO:0000313" key="5">
    <source>
        <dbReference type="Proteomes" id="UP001206067"/>
    </source>
</evidence>
<evidence type="ECO:0000313" key="4">
    <source>
        <dbReference type="EMBL" id="MCR2833781.1"/>
    </source>
</evidence>
<evidence type="ECO:0000256" key="2">
    <source>
        <dbReference type="SAM" id="Phobius"/>
    </source>
</evidence>
<protein>
    <submittedName>
        <fullName evidence="4">Pilus assembly protein</fullName>
    </submittedName>
</protein>
<evidence type="ECO:0000259" key="3">
    <source>
        <dbReference type="Pfam" id="PF07811"/>
    </source>
</evidence>
<feature type="compositionally biased region" description="Polar residues" evidence="1">
    <location>
        <begin position="122"/>
        <end position="137"/>
    </location>
</feature>
<feature type="transmembrane region" description="Helical" evidence="2">
    <location>
        <begin position="15"/>
        <end position="35"/>
    </location>
</feature>
<name>A0ABT1XQ42_9SPHN</name>
<gene>
    <name evidence="4" type="ORF">NSO95_07465</name>
</gene>
<reference evidence="4 5" key="1">
    <citation type="submission" date="2022-08" db="EMBL/GenBank/DDBJ databases">
        <title>Polyphasic taxonomy analysis of Qipengyuania sp.RS5-5.</title>
        <authorList>
            <person name="Xamxidin M."/>
            <person name="Wu M."/>
        </authorList>
    </citation>
    <scope>NUCLEOTIDE SEQUENCE [LARGE SCALE GENOMIC DNA]</scope>
    <source>
        <strain evidence="4 5">RS5-5</strain>
    </source>
</reference>
<dbReference type="Pfam" id="PF07811">
    <property type="entry name" value="TadE"/>
    <property type="match status" value="1"/>
</dbReference>
<keyword evidence="2" id="KW-1133">Transmembrane helix</keyword>
<proteinExistence type="predicted"/>
<keyword evidence="5" id="KW-1185">Reference proteome</keyword>
<dbReference type="Proteomes" id="UP001206067">
    <property type="component" value="Unassembled WGS sequence"/>
</dbReference>
<accession>A0ABT1XQ42</accession>
<sequence length="194" mass="21068">MTRLLSYLRRDNEGAALVEFALIAPTLCLMLVGLFDMSYNMYTNTQLTGAVQQSARNSTIEGATAVVLDAKVTEAVKDIAPDAKLTFKRTAYSEFSDVSRPEDFTDVNGDGTCNDGEPYEDTNGNGTWDQDRGTSGQGSARDAVLYEVVVEYPRAFPLAAFIGISPNFRTSTTTVLRNQPFSQTIDKSGFGNCG</sequence>
<dbReference type="InterPro" id="IPR012495">
    <property type="entry name" value="TadE-like_dom"/>
</dbReference>
<organism evidence="4 5">
    <name type="scientific">Parerythrobacter lacustris</name>
    <dbReference type="NCBI Taxonomy" id="2969984"/>
    <lineage>
        <taxon>Bacteria</taxon>
        <taxon>Pseudomonadati</taxon>
        <taxon>Pseudomonadota</taxon>
        <taxon>Alphaproteobacteria</taxon>
        <taxon>Sphingomonadales</taxon>
        <taxon>Erythrobacteraceae</taxon>
        <taxon>Parerythrobacter</taxon>
    </lineage>
</organism>